<evidence type="ECO:0000313" key="8">
    <source>
        <dbReference type="Proteomes" id="UP001159364"/>
    </source>
</evidence>
<dbReference type="InterPro" id="IPR019787">
    <property type="entry name" value="Znf_PHD-finger"/>
</dbReference>
<evidence type="ECO:0000256" key="2">
    <source>
        <dbReference type="ARBA" id="ARBA00022771"/>
    </source>
</evidence>
<evidence type="ECO:0000259" key="5">
    <source>
        <dbReference type="PROSITE" id="PS50016"/>
    </source>
</evidence>
<dbReference type="PANTHER" id="PTHR46510">
    <property type="entry name" value="BROMODOMAIN ADJACENT TO ZINC FINGER DOMAIN PROTEIN 1A"/>
    <property type="match status" value="1"/>
</dbReference>
<dbReference type="InterPro" id="IPR011011">
    <property type="entry name" value="Znf_FYVE_PHD"/>
</dbReference>
<dbReference type="PANTHER" id="PTHR46510:SF1">
    <property type="entry name" value="BROMODOMAIN ADJACENT TO ZINC FINGER DOMAIN PROTEIN 1A"/>
    <property type="match status" value="1"/>
</dbReference>
<dbReference type="SMART" id="SM00249">
    <property type="entry name" value="PHD"/>
    <property type="match status" value="1"/>
</dbReference>
<reference evidence="7 8" key="1">
    <citation type="submission" date="2021-09" db="EMBL/GenBank/DDBJ databases">
        <title>Genomic insights and catalytic innovation underlie evolution of tropane alkaloids biosynthesis.</title>
        <authorList>
            <person name="Wang Y.-J."/>
            <person name="Tian T."/>
            <person name="Huang J.-P."/>
            <person name="Huang S.-X."/>
        </authorList>
    </citation>
    <scope>NUCLEOTIDE SEQUENCE [LARGE SCALE GENOMIC DNA]</scope>
    <source>
        <strain evidence="7">KIB-2018</strain>
        <tissue evidence="7">Leaf</tissue>
    </source>
</reference>
<evidence type="ECO:0000259" key="6">
    <source>
        <dbReference type="PROSITE" id="PS51050"/>
    </source>
</evidence>
<dbReference type="GO" id="GO:0008270">
    <property type="term" value="F:zinc ion binding"/>
    <property type="evidence" value="ECO:0007669"/>
    <property type="project" value="UniProtKB-KW"/>
</dbReference>
<dbReference type="GO" id="GO:0031445">
    <property type="term" value="P:regulation of heterochromatin formation"/>
    <property type="evidence" value="ECO:0007669"/>
    <property type="project" value="TreeGrafter"/>
</dbReference>
<accession>A0AAV8TKW8</accession>
<evidence type="ECO:0000256" key="1">
    <source>
        <dbReference type="ARBA" id="ARBA00022723"/>
    </source>
</evidence>
<keyword evidence="2 4" id="KW-0863">Zinc-finger</keyword>
<keyword evidence="3" id="KW-0862">Zinc</keyword>
<dbReference type="FunFam" id="3.30.40.100:FF:000005">
    <property type="entry name" value="uncharacterized protein LOC106759733 isoform X4"/>
    <property type="match status" value="1"/>
</dbReference>
<dbReference type="Gene3D" id="3.30.40.10">
    <property type="entry name" value="Zinc/RING finger domain, C3HC4 (zinc finger)"/>
    <property type="match status" value="1"/>
</dbReference>
<dbReference type="SUPFAM" id="SSF57903">
    <property type="entry name" value="FYVE/PHD zinc finger"/>
    <property type="match status" value="1"/>
</dbReference>
<dbReference type="AlphaFoldDB" id="A0AAV8TKW8"/>
<dbReference type="GO" id="GO:0006338">
    <property type="term" value="P:chromatin remodeling"/>
    <property type="evidence" value="ECO:0007669"/>
    <property type="project" value="InterPro"/>
</dbReference>
<evidence type="ECO:0000256" key="3">
    <source>
        <dbReference type="ARBA" id="ARBA00022833"/>
    </source>
</evidence>
<organism evidence="7 8">
    <name type="scientific">Erythroxylum novogranatense</name>
    <dbReference type="NCBI Taxonomy" id="1862640"/>
    <lineage>
        <taxon>Eukaryota</taxon>
        <taxon>Viridiplantae</taxon>
        <taxon>Streptophyta</taxon>
        <taxon>Embryophyta</taxon>
        <taxon>Tracheophyta</taxon>
        <taxon>Spermatophyta</taxon>
        <taxon>Magnoliopsida</taxon>
        <taxon>eudicotyledons</taxon>
        <taxon>Gunneridae</taxon>
        <taxon>Pentapetalae</taxon>
        <taxon>rosids</taxon>
        <taxon>fabids</taxon>
        <taxon>Malpighiales</taxon>
        <taxon>Erythroxylaceae</taxon>
        <taxon>Erythroxylum</taxon>
    </lineage>
</organism>
<dbReference type="PROSITE" id="PS50016">
    <property type="entry name" value="ZF_PHD_2"/>
    <property type="match status" value="1"/>
</dbReference>
<dbReference type="EMBL" id="JAIWQS010000004">
    <property type="protein sequence ID" value="KAJ8767462.1"/>
    <property type="molecule type" value="Genomic_DNA"/>
</dbReference>
<feature type="domain" description="CW-type" evidence="6">
    <location>
        <begin position="385"/>
        <end position="447"/>
    </location>
</feature>
<evidence type="ECO:0000313" key="7">
    <source>
        <dbReference type="EMBL" id="KAJ8767462.1"/>
    </source>
</evidence>
<protein>
    <submittedName>
        <fullName evidence="7">Uncharacterized protein</fullName>
    </submittedName>
</protein>
<sequence>MYPNFHDHSSNPGEAMLVSNEKKNADILCPSDFQRSSQLSTASTESGYSAPKYVYQRRKIRKISFACSSGEVATSTKRNGEDCLSVISSNSHLVAVVEQHVTSQLVEGKQGVGDHGSVFQVSIEEPDIFKSDSINGYELLPGDFCKNSKHIIAEVDSINDSCSSSKSNIEHVSDSMRTEIENGECSSTSAMDIDVMPEDLSSKDLCISILKSEGLLDGVWPCKPDLAAEDCSAIIPSRSCKICRRMELVLKMLICDDCEEAFHLSCCSLRMKGMPTDEWLCHSCLKKKHKILKKTSRRSPNIMGARRRSRNSLSARKSHPAALMLRDNEPYVSSVRVGKGFQAEIPDWSPLLNDDVNGIAEPLEMPSSSDPCSSHELATNKPPKVTLVGNWLQCREVLDGGEEGGTVCGKWRRAPLFEVQTDDWECFCSLLWDPTHADCAVPQELETDEVMKQLKYIQMLRPRLEAKEGENQTTQGRPFIWRRQRMSAVYEQKTE</sequence>
<dbReference type="InterPro" id="IPR013083">
    <property type="entry name" value="Znf_RING/FYVE/PHD"/>
</dbReference>
<evidence type="ECO:0000256" key="4">
    <source>
        <dbReference type="PROSITE-ProRule" id="PRU00146"/>
    </source>
</evidence>
<dbReference type="InterPro" id="IPR019786">
    <property type="entry name" value="Zinc_finger_PHD-type_CS"/>
</dbReference>
<dbReference type="GO" id="GO:0045740">
    <property type="term" value="P:positive regulation of DNA replication"/>
    <property type="evidence" value="ECO:0007669"/>
    <property type="project" value="TreeGrafter"/>
</dbReference>
<gene>
    <name evidence="7" type="ORF">K2173_017506</name>
</gene>
<dbReference type="PROSITE" id="PS01359">
    <property type="entry name" value="ZF_PHD_1"/>
    <property type="match status" value="1"/>
</dbReference>
<dbReference type="InterPro" id="IPR047171">
    <property type="entry name" value="BAZ1A"/>
</dbReference>
<dbReference type="GO" id="GO:0006355">
    <property type="term" value="P:regulation of DNA-templated transcription"/>
    <property type="evidence" value="ECO:0007669"/>
    <property type="project" value="TreeGrafter"/>
</dbReference>
<dbReference type="InterPro" id="IPR011124">
    <property type="entry name" value="Znf_CW"/>
</dbReference>
<dbReference type="PROSITE" id="PS51050">
    <property type="entry name" value="ZF_CW"/>
    <property type="match status" value="1"/>
</dbReference>
<name>A0AAV8TKW8_9ROSI</name>
<keyword evidence="1" id="KW-0479">Metal-binding</keyword>
<dbReference type="Proteomes" id="UP001159364">
    <property type="component" value="Linkage Group LG04"/>
</dbReference>
<proteinExistence type="predicted"/>
<dbReference type="InterPro" id="IPR001965">
    <property type="entry name" value="Znf_PHD"/>
</dbReference>
<dbReference type="Gene3D" id="3.30.40.100">
    <property type="match status" value="1"/>
</dbReference>
<dbReference type="GO" id="GO:0003677">
    <property type="term" value="F:DNA binding"/>
    <property type="evidence" value="ECO:0007669"/>
    <property type="project" value="TreeGrafter"/>
</dbReference>
<feature type="domain" description="PHD-type" evidence="5">
    <location>
        <begin position="237"/>
        <end position="287"/>
    </location>
</feature>
<dbReference type="GO" id="GO:0008623">
    <property type="term" value="C:CHRAC"/>
    <property type="evidence" value="ECO:0007669"/>
    <property type="project" value="TreeGrafter"/>
</dbReference>
<comment type="caution">
    <text evidence="7">The sequence shown here is derived from an EMBL/GenBank/DDBJ whole genome shotgun (WGS) entry which is preliminary data.</text>
</comment>
<dbReference type="Pfam" id="PF00628">
    <property type="entry name" value="PHD"/>
    <property type="match status" value="1"/>
</dbReference>
<keyword evidence="8" id="KW-1185">Reference proteome</keyword>
<dbReference type="GO" id="GO:0000228">
    <property type="term" value="C:nuclear chromosome"/>
    <property type="evidence" value="ECO:0007669"/>
    <property type="project" value="TreeGrafter"/>
</dbReference>